<evidence type="ECO:0000313" key="2">
    <source>
        <dbReference type="EMBL" id="SCE84870.1"/>
    </source>
</evidence>
<dbReference type="OrthoDB" id="7698234at2"/>
<feature type="transmembrane region" description="Helical" evidence="1">
    <location>
        <begin position="361"/>
        <end position="383"/>
    </location>
</feature>
<dbReference type="PANTHER" id="PTHR36840">
    <property type="entry name" value="BLL5714 PROTEIN"/>
    <property type="match status" value="1"/>
</dbReference>
<protein>
    <submittedName>
        <fullName evidence="2">Low temperature requirement protein LtrA</fullName>
    </submittedName>
</protein>
<feature type="transmembrane region" description="Helical" evidence="1">
    <location>
        <begin position="49"/>
        <end position="70"/>
    </location>
</feature>
<feature type="transmembrane region" description="Helical" evidence="1">
    <location>
        <begin position="82"/>
        <end position="102"/>
    </location>
</feature>
<dbReference type="InterPro" id="IPR010640">
    <property type="entry name" value="Low_temperature_requirement_A"/>
</dbReference>
<reference evidence="3" key="1">
    <citation type="submission" date="2016-06" db="EMBL/GenBank/DDBJ databases">
        <authorList>
            <person name="Varghese N."/>
            <person name="Submissions Spin"/>
        </authorList>
    </citation>
    <scope>NUCLEOTIDE SEQUENCE [LARGE SCALE GENOMIC DNA]</scope>
    <source>
        <strain evidence="3">DSM 44875</strain>
    </source>
</reference>
<keyword evidence="1" id="KW-0812">Transmembrane</keyword>
<evidence type="ECO:0000313" key="3">
    <source>
        <dbReference type="Proteomes" id="UP000198243"/>
    </source>
</evidence>
<feature type="transmembrane region" description="Helical" evidence="1">
    <location>
        <begin position="204"/>
        <end position="223"/>
    </location>
</feature>
<feature type="transmembrane region" description="Helical" evidence="1">
    <location>
        <begin position="20"/>
        <end position="37"/>
    </location>
</feature>
<feature type="transmembrane region" description="Helical" evidence="1">
    <location>
        <begin position="235"/>
        <end position="255"/>
    </location>
</feature>
<dbReference type="AlphaFoldDB" id="A0A1C4VLQ1"/>
<dbReference type="PANTHER" id="PTHR36840:SF1">
    <property type="entry name" value="BLL5714 PROTEIN"/>
    <property type="match status" value="1"/>
</dbReference>
<organism evidence="2 3">
    <name type="scientific">Micromonospora coriariae</name>
    <dbReference type="NCBI Taxonomy" id="285665"/>
    <lineage>
        <taxon>Bacteria</taxon>
        <taxon>Bacillati</taxon>
        <taxon>Actinomycetota</taxon>
        <taxon>Actinomycetes</taxon>
        <taxon>Micromonosporales</taxon>
        <taxon>Micromonosporaceae</taxon>
        <taxon>Micromonospora</taxon>
    </lineage>
</organism>
<dbReference type="Proteomes" id="UP000198243">
    <property type="component" value="Chromosome I"/>
</dbReference>
<sequence>MVSRPERLLRGKDVPLSASFLELFFDLAFVLALSQLAQHFLADLTLVGALRTALLLAAVWWIWVTTTWLADWYDPETQALRGLLVGATLGSLLAGVAIPQALDGRGVLFAGAYVAVHLARGTVTGLMLRGHPRQSRALRILCWYAVSAVPWLVGAFLPEWRVPLWLLALAIDLIGPRLGWPIPRMGRARQEELHLTGEHFAERYQQIMIIALGELVLVAGLTYAGTRLSLPETAAFLLVFATAVLIGLLYVTPAGQHLGPAIERADPSRLGVATSYLHLVMIAGIVVTAVGAEVSIAHPTEIGDTAAVVVVLGGPTLFLVGRILFSLAIHRRLSWPRVIGLFVLIGAAVVLRLPLVAVSAIAAGVLVVVAVLDHAGIFTASGIRRAPPAGRPPTTAG</sequence>
<feature type="transmembrane region" description="Helical" evidence="1">
    <location>
        <begin position="306"/>
        <end position="325"/>
    </location>
</feature>
<dbReference type="Pfam" id="PF06772">
    <property type="entry name" value="LtrA"/>
    <property type="match status" value="1"/>
</dbReference>
<keyword evidence="1" id="KW-0472">Membrane</keyword>
<name>A0A1C4VLQ1_9ACTN</name>
<dbReference type="RefSeq" id="WP_089018189.1">
    <property type="nucleotide sequence ID" value="NZ_LT607412.1"/>
</dbReference>
<feature type="transmembrane region" description="Helical" evidence="1">
    <location>
        <begin position="108"/>
        <end position="128"/>
    </location>
</feature>
<proteinExistence type="predicted"/>
<evidence type="ECO:0000256" key="1">
    <source>
        <dbReference type="SAM" id="Phobius"/>
    </source>
</evidence>
<feature type="transmembrane region" description="Helical" evidence="1">
    <location>
        <begin position="140"/>
        <end position="158"/>
    </location>
</feature>
<gene>
    <name evidence="2" type="ORF">GA0070607_2322</name>
</gene>
<dbReference type="EMBL" id="LT607412">
    <property type="protein sequence ID" value="SCE84870.1"/>
    <property type="molecule type" value="Genomic_DNA"/>
</dbReference>
<feature type="transmembrane region" description="Helical" evidence="1">
    <location>
        <begin position="337"/>
        <end position="355"/>
    </location>
</feature>
<keyword evidence="3" id="KW-1185">Reference proteome</keyword>
<keyword evidence="1" id="KW-1133">Transmembrane helix</keyword>
<feature type="transmembrane region" description="Helical" evidence="1">
    <location>
        <begin position="164"/>
        <end position="183"/>
    </location>
</feature>
<feature type="transmembrane region" description="Helical" evidence="1">
    <location>
        <begin position="276"/>
        <end position="294"/>
    </location>
</feature>
<accession>A0A1C4VLQ1</accession>